<feature type="compositionally biased region" description="Basic and acidic residues" evidence="1">
    <location>
        <begin position="1"/>
        <end position="14"/>
    </location>
</feature>
<dbReference type="OrthoDB" id="10562523at2759"/>
<dbReference type="EMBL" id="MAVT02000244">
    <property type="protein sequence ID" value="POS77742.1"/>
    <property type="molecule type" value="Genomic_DNA"/>
</dbReference>
<dbReference type="InParanoid" id="A0A2P5I5F4"/>
<evidence type="ECO:0000313" key="3">
    <source>
        <dbReference type="Proteomes" id="UP000094444"/>
    </source>
</evidence>
<feature type="region of interest" description="Disordered" evidence="1">
    <location>
        <begin position="1"/>
        <end position="67"/>
    </location>
</feature>
<name>A0A2P5I5F4_DIAHE</name>
<gene>
    <name evidence="2" type="ORF">DHEL01_v203860</name>
</gene>
<comment type="caution">
    <text evidence="2">The sequence shown here is derived from an EMBL/GenBank/DDBJ whole genome shotgun (WGS) entry which is preliminary data.</text>
</comment>
<dbReference type="AlphaFoldDB" id="A0A2P5I5F4"/>
<keyword evidence="3" id="KW-1185">Reference proteome</keyword>
<proteinExistence type="predicted"/>
<feature type="compositionally biased region" description="Basic and acidic residues" evidence="1">
    <location>
        <begin position="46"/>
        <end position="67"/>
    </location>
</feature>
<protein>
    <submittedName>
        <fullName evidence="2">Uncharacterized protein</fullName>
    </submittedName>
</protein>
<dbReference type="Proteomes" id="UP000094444">
    <property type="component" value="Unassembled WGS sequence"/>
</dbReference>
<organism evidence="2 3">
    <name type="scientific">Diaporthe helianthi</name>
    <dbReference type="NCBI Taxonomy" id="158607"/>
    <lineage>
        <taxon>Eukaryota</taxon>
        <taxon>Fungi</taxon>
        <taxon>Dikarya</taxon>
        <taxon>Ascomycota</taxon>
        <taxon>Pezizomycotina</taxon>
        <taxon>Sordariomycetes</taxon>
        <taxon>Sordariomycetidae</taxon>
        <taxon>Diaporthales</taxon>
        <taxon>Diaporthaceae</taxon>
        <taxon>Diaporthe</taxon>
    </lineage>
</organism>
<evidence type="ECO:0000313" key="2">
    <source>
        <dbReference type="EMBL" id="POS77742.1"/>
    </source>
</evidence>
<feature type="compositionally biased region" description="Basic residues" evidence="1">
    <location>
        <begin position="19"/>
        <end position="29"/>
    </location>
</feature>
<accession>A0A2P5I5F4</accession>
<evidence type="ECO:0000256" key="1">
    <source>
        <dbReference type="SAM" id="MobiDB-lite"/>
    </source>
</evidence>
<reference evidence="2" key="1">
    <citation type="submission" date="2017-09" db="EMBL/GenBank/DDBJ databases">
        <title>Polyketide synthases of a Diaporthe helianthi virulent isolate.</title>
        <authorList>
            <person name="Baroncelli R."/>
        </authorList>
    </citation>
    <scope>NUCLEOTIDE SEQUENCE [LARGE SCALE GENOMIC DNA]</scope>
    <source>
        <strain evidence="2">7/96</strain>
    </source>
</reference>
<sequence length="97" mass="11300">MGKLAEYRATERRAGIRGPSRKRRSHRRQYREGSQDRGLVFGGATEEVKKDKNSLNHHKKESDLTEEHPVYGKLLQKVLATLGLTEQQWRTKFLSEH</sequence>